<dbReference type="Proteomes" id="UP001431019">
    <property type="component" value="Unassembled WGS sequence"/>
</dbReference>
<feature type="transmembrane region" description="Helical" evidence="2">
    <location>
        <begin position="512"/>
        <end position="536"/>
    </location>
</feature>
<feature type="transmembrane region" description="Helical" evidence="2">
    <location>
        <begin position="675"/>
        <end position="700"/>
    </location>
</feature>
<dbReference type="PIRSF" id="PIRSF015380">
    <property type="entry name" value="Site-sp_rcmb"/>
    <property type="match status" value="1"/>
</dbReference>
<reference evidence="3 4" key="1">
    <citation type="submission" date="2021-11" db="EMBL/GenBank/DDBJ databases">
        <authorList>
            <person name="Oh E.-T."/>
            <person name="Kim S.-B."/>
        </authorList>
    </citation>
    <scope>NUCLEOTIDE SEQUENCE [LARGE SCALE GENOMIC DNA]</scope>
    <source>
        <strain evidence="3 4">MMS20-SJTR3</strain>
    </source>
</reference>
<dbReference type="InterPro" id="IPR011385">
    <property type="entry name" value="Site-sp_rcmbase"/>
</dbReference>
<keyword evidence="4" id="KW-1185">Reference proteome</keyword>
<feature type="region of interest" description="Disordered" evidence="1">
    <location>
        <begin position="239"/>
        <end position="261"/>
    </location>
</feature>
<name>A0ABS8JQ00_9BURK</name>
<dbReference type="EMBL" id="JAJITD010000002">
    <property type="protein sequence ID" value="MCC8391956.1"/>
    <property type="molecule type" value="Genomic_DNA"/>
</dbReference>
<evidence type="ECO:0000256" key="2">
    <source>
        <dbReference type="SAM" id="Phobius"/>
    </source>
</evidence>
<keyword evidence="2" id="KW-0472">Membrane</keyword>
<feature type="transmembrane region" description="Helical" evidence="2">
    <location>
        <begin position="452"/>
        <end position="472"/>
    </location>
</feature>
<dbReference type="Pfam" id="PF10136">
    <property type="entry name" value="SpecificRecomb"/>
    <property type="match status" value="1"/>
</dbReference>
<feature type="transmembrane region" description="Helical" evidence="2">
    <location>
        <begin position="419"/>
        <end position="440"/>
    </location>
</feature>
<evidence type="ECO:0000313" key="4">
    <source>
        <dbReference type="Proteomes" id="UP001431019"/>
    </source>
</evidence>
<dbReference type="RefSeq" id="WP_230508181.1">
    <property type="nucleotide sequence ID" value="NZ_JAJITD010000002.1"/>
</dbReference>
<evidence type="ECO:0000256" key="1">
    <source>
        <dbReference type="SAM" id="MobiDB-lite"/>
    </source>
</evidence>
<sequence>MFDSIKRIIKKWRASRDGGHQLDALLAIADRDAPYSERSAWLIELAHWIRRGNAVRGGASAPANAASATEHADTPANAANATNANADAVPVKASNPAHTRIRYLLHVLDRNPAWKANVAGILRALLRESDGLSLLCDAGMPVHSGLLGAVFERVEAALIPPAPNRRELSAIVTLMFGSERDADWIDTLPTDLLVRIHALFDYARDTDEAGDSTPFSLDLLAALHNLTCQISSTGLSQTVRSRLGGNRDDGDEHDEHNEHRTDTADMRVAMESQPFYRLTRAMLALETAHQAYAAGGPQEPLLREVNYLRLLLDECRSATGNVFAHLYRNGVSVDIVFQVERMRMRIERAEHLLDAWMAQHDPHAGARLTAELVRANLASQSVAHLARSNFSLLARKVVEYSADTGEHYIARDRAEYLKMLRMAAGGGLVTVVTVCVKFAITGAHFQAMFEGLLAGINYAASFLLMHFLHFSLATKQPAMTAPTLARELDGVGTPAGVDSFVSSVTALMRTQAAAVLGNVLLVFPVCLGVDLLWHALFHTDLISQDKALATLRSFSLLGPTPFYAALTGVLLWSSSLLAGWADNWFILHRVGDALAYNRRLRLTLGAAGAARLARFCRSNVAGVVGNITLGLMLGLVPAILTAFAFSFEVRHVTLSAGSIGVALGVLGPDALKLPALWWAVAGVASMAILNVAVSFALAFYMAVKSRDLRRNAVRSLRGAIWQRLRRRPLELVWPVAGPAHPDRVQ</sequence>
<comment type="caution">
    <text evidence="3">The sequence shown here is derived from an EMBL/GenBank/DDBJ whole genome shotgun (WGS) entry which is preliminary data.</text>
</comment>
<proteinExistence type="predicted"/>
<feature type="compositionally biased region" description="Basic and acidic residues" evidence="1">
    <location>
        <begin position="245"/>
        <end position="261"/>
    </location>
</feature>
<feature type="transmembrane region" description="Helical" evidence="2">
    <location>
        <begin position="620"/>
        <end position="645"/>
    </location>
</feature>
<accession>A0ABS8JQ00</accession>
<evidence type="ECO:0000313" key="3">
    <source>
        <dbReference type="EMBL" id="MCC8391956.1"/>
    </source>
</evidence>
<gene>
    <name evidence="3" type="ORF">LJ656_05090</name>
</gene>
<feature type="transmembrane region" description="Helical" evidence="2">
    <location>
        <begin position="562"/>
        <end position="581"/>
    </location>
</feature>
<protein>
    <submittedName>
        <fullName evidence="3">Site-specific recombinase</fullName>
    </submittedName>
</protein>
<keyword evidence="2" id="KW-1133">Transmembrane helix</keyword>
<organism evidence="3 4">
    <name type="scientific">Paraburkholderia sejongensis</name>
    <dbReference type="NCBI Taxonomy" id="2886946"/>
    <lineage>
        <taxon>Bacteria</taxon>
        <taxon>Pseudomonadati</taxon>
        <taxon>Pseudomonadota</taxon>
        <taxon>Betaproteobacteria</taxon>
        <taxon>Burkholderiales</taxon>
        <taxon>Burkholderiaceae</taxon>
        <taxon>Paraburkholderia</taxon>
    </lineage>
</organism>
<keyword evidence="2" id="KW-0812">Transmembrane</keyword>